<dbReference type="GO" id="GO:0016740">
    <property type="term" value="F:transferase activity"/>
    <property type="evidence" value="ECO:0007669"/>
    <property type="project" value="UniProtKB-KW"/>
</dbReference>
<evidence type="ECO:0000256" key="3">
    <source>
        <dbReference type="SAM" id="MobiDB-lite"/>
    </source>
</evidence>
<dbReference type="InterPro" id="IPR036926">
    <property type="entry name" value="Thymidate_synth/dCMP_Mease_sf"/>
</dbReference>
<protein>
    <recommendedName>
        <fullName evidence="1">Thymidylate synthase</fullName>
    </recommendedName>
</protein>
<dbReference type="STRING" id="94237.ENSMMOP00000021591"/>
<reference evidence="5" key="1">
    <citation type="submission" date="2025-08" db="UniProtKB">
        <authorList>
            <consortium name="Ensembl"/>
        </authorList>
    </citation>
    <scope>IDENTIFICATION</scope>
</reference>
<accession>A0A3Q3XFG0</accession>
<keyword evidence="2" id="KW-0808">Transferase</keyword>
<dbReference type="InterPro" id="IPR023451">
    <property type="entry name" value="Thymidate_synth/dCMP_Mease_dom"/>
</dbReference>
<feature type="region of interest" description="Disordered" evidence="3">
    <location>
        <begin position="1"/>
        <end position="24"/>
    </location>
</feature>
<dbReference type="AlphaFoldDB" id="A0A3Q3XFG0"/>
<evidence type="ECO:0000256" key="2">
    <source>
        <dbReference type="ARBA" id="ARBA00022679"/>
    </source>
</evidence>
<reference evidence="5" key="2">
    <citation type="submission" date="2025-09" db="UniProtKB">
        <authorList>
            <consortium name="Ensembl"/>
        </authorList>
    </citation>
    <scope>IDENTIFICATION</scope>
</reference>
<feature type="domain" description="Thymidylate synthase/dCMP hydroxymethylase" evidence="4">
    <location>
        <begin position="35"/>
        <end position="77"/>
    </location>
</feature>
<dbReference type="Ensembl" id="ENSMMOT00000021948.1">
    <property type="protein sequence ID" value="ENSMMOP00000021591.1"/>
    <property type="gene ID" value="ENSMMOG00000016409.1"/>
</dbReference>
<evidence type="ECO:0000259" key="4">
    <source>
        <dbReference type="Pfam" id="PF00303"/>
    </source>
</evidence>
<name>A0A3Q3XFG0_MOLML</name>
<evidence type="ECO:0000313" key="6">
    <source>
        <dbReference type="Proteomes" id="UP000261620"/>
    </source>
</evidence>
<dbReference type="Proteomes" id="UP000261620">
    <property type="component" value="Unplaced"/>
</dbReference>
<evidence type="ECO:0000256" key="1">
    <source>
        <dbReference type="ARBA" id="ARBA00015931"/>
    </source>
</evidence>
<dbReference type="Pfam" id="PF00303">
    <property type="entry name" value="Thymidylat_synt"/>
    <property type="match status" value="1"/>
</dbReference>
<keyword evidence="6" id="KW-1185">Reference proteome</keyword>
<organism evidence="5 6">
    <name type="scientific">Mola mola</name>
    <name type="common">Ocean sunfish</name>
    <name type="synonym">Tetraodon mola</name>
    <dbReference type="NCBI Taxonomy" id="94237"/>
    <lineage>
        <taxon>Eukaryota</taxon>
        <taxon>Metazoa</taxon>
        <taxon>Chordata</taxon>
        <taxon>Craniata</taxon>
        <taxon>Vertebrata</taxon>
        <taxon>Euteleostomi</taxon>
        <taxon>Actinopterygii</taxon>
        <taxon>Neopterygii</taxon>
        <taxon>Teleostei</taxon>
        <taxon>Neoteleostei</taxon>
        <taxon>Acanthomorphata</taxon>
        <taxon>Eupercaria</taxon>
        <taxon>Tetraodontiformes</taxon>
        <taxon>Molidae</taxon>
        <taxon>Mola</taxon>
    </lineage>
</organism>
<dbReference type="SUPFAM" id="SSF55831">
    <property type="entry name" value="Thymidylate synthase/dCMP hydroxymethylase"/>
    <property type="match status" value="1"/>
</dbReference>
<evidence type="ECO:0000313" key="5">
    <source>
        <dbReference type="Ensembl" id="ENSMMOP00000021591.1"/>
    </source>
</evidence>
<sequence length="114" mass="13385">MPVESKVHTDYMRRESSGERKDEKKNFGMFYDERGYLDQIDYILHHGQEKGDRTGTGVKSVFGTQARYSLRGWSFLIVVPLQFKCIHSIIHFLPLKRKYGIQRQVEAYTTGHLM</sequence>
<dbReference type="Gene3D" id="3.30.572.10">
    <property type="entry name" value="Thymidylate synthase/dCMP hydroxymethylase domain"/>
    <property type="match status" value="1"/>
</dbReference>
<proteinExistence type="predicted"/>